<reference evidence="1 2" key="1">
    <citation type="submission" date="2019-02" db="EMBL/GenBank/DDBJ databases">
        <title>Halonotius sp. a new haloqrchaeon isolated from saline water.</title>
        <authorList>
            <person name="Duran-Viseras A."/>
            <person name="Sanchez-Porro C."/>
            <person name="Ventosa A."/>
        </authorList>
    </citation>
    <scope>NUCLEOTIDE SEQUENCE [LARGE SCALE GENOMIC DNA]</scope>
    <source>
        <strain evidence="1 2">F9-27</strain>
    </source>
</reference>
<evidence type="ECO:0000313" key="1">
    <source>
        <dbReference type="EMBL" id="TQQ81891.1"/>
    </source>
</evidence>
<name>A0A544QR36_9EURY</name>
<comment type="caution">
    <text evidence="1">The sequence shown here is derived from an EMBL/GenBank/DDBJ whole genome shotgun (WGS) entry which is preliminary data.</text>
</comment>
<protein>
    <submittedName>
        <fullName evidence="1">Uncharacterized protein</fullName>
    </submittedName>
</protein>
<dbReference type="EMBL" id="SESI01000001">
    <property type="protein sequence ID" value="TQQ81891.1"/>
    <property type="molecule type" value="Genomic_DNA"/>
</dbReference>
<gene>
    <name evidence="1" type="ORF">EWF95_02835</name>
</gene>
<organism evidence="1 2">
    <name type="scientific">Halonotius roseus</name>
    <dbReference type="NCBI Taxonomy" id="2511997"/>
    <lineage>
        <taxon>Archaea</taxon>
        <taxon>Methanobacteriati</taxon>
        <taxon>Methanobacteriota</taxon>
        <taxon>Stenosarchaea group</taxon>
        <taxon>Halobacteria</taxon>
        <taxon>Halobacteriales</taxon>
        <taxon>Haloferacaceae</taxon>
        <taxon>Halonotius</taxon>
    </lineage>
</organism>
<proteinExistence type="predicted"/>
<dbReference type="Proteomes" id="UP000315385">
    <property type="component" value="Unassembled WGS sequence"/>
</dbReference>
<sequence>MASVGDILVSYSRKVQLDQFEPVEYGIEMEVQIEDGDDPADVYREQTTVAEDAVERELARRLARKKADSGDD</sequence>
<accession>A0A544QR36</accession>
<keyword evidence="2" id="KW-1185">Reference proteome</keyword>
<evidence type="ECO:0000313" key="2">
    <source>
        <dbReference type="Proteomes" id="UP000315385"/>
    </source>
</evidence>
<dbReference type="AlphaFoldDB" id="A0A544QR36"/>